<keyword evidence="1" id="KW-0732">Signal</keyword>
<feature type="signal peptide" evidence="1">
    <location>
        <begin position="1"/>
        <end position="22"/>
    </location>
</feature>
<evidence type="ECO:0000313" key="4">
    <source>
        <dbReference type="Proteomes" id="UP000193466"/>
    </source>
</evidence>
<evidence type="ECO:0000313" key="3">
    <source>
        <dbReference type="EMBL" id="SNU80396.1"/>
    </source>
</evidence>
<organism evidence="3 5">
    <name type="scientific">Neisseria zoodegmatis</name>
    <dbReference type="NCBI Taxonomy" id="326523"/>
    <lineage>
        <taxon>Bacteria</taxon>
        <taxon>Pseudomonadati</taxon>
        <taxon>Pseudomonadota</taxon>
        <taxon>Betaproteobacteria</taxon>
        <taxon>Neisseriales</taxon>
        <taxon>Neisseriaceae</taxon>
        <taxon>Neisseria</taxon>
    </lineage>
</organism>
<keyword evidence="4" id="KW-1185">Reference proteome</keyword>
<dbReference type="Proteomes" id="UP000193466">
    <property type="component" value="Unassembled WGS sequence"/>
</dbReference>
<sequence>MKTIRHLSLGLLMGTASFTAWADNTPQAETPAEPVAAEEQAIVAEPADYVPIAQPAPEPEAEAEAEQHNTWVDRRHKDVRSTIRGWAHRMDDWFGDPDPDNPATANLRVMVDTSWNKYDDFSVKPRVRGKVKLPVLQKRLNVVFGDDSLDSEPQQTGHLYDESAQNNKTFSKTETRESNSSLALRWSDIGKYTGIDTDADIGIRSGDDLYVRLKGSKDWDLGNDFSTRAEQVYRYGLKSEHHIRTTWEVRHGKAGKPFIANHLSVEYNHKDNDEHWTWSSSLYRQHDFPNHKRLNYGIYAGGDIKNKKAKLNSYGPFAGWRQPVWREWLFVQPEINYLNNRKENRKHHIGALLRVEALF</sequence>
<dbReference type="EMBL" id="LT906434">
    <property type="protein sequence ID" value="SNU80396.1"/>
    <property type="molecule type" value="Genomic_DNA"/>
</dbReference>
<evidence type="ECO:0000313" key="5">
    <source>
        <dbReference type="Proteomes" id="UP000215033"/>
    </source>
</evidence>
<evidence type="ECO:0008006" key="6">
    <source>
        <dbReference type="Google" id="ProtNLM"/>
    </source>
</evidence>
<reference evidence="3 5" key="2">
    <citation type="submission" date="2017-06" db="EMBL/GenBank/DDBJ databases">
        <authorList>
            <consortium name="Pathogen Informatics"/>
        </authorList>
    </citation>
    <scope>NUCLEOTIDE SEQUENCE [LARGE SCALE GENOMIC DNA]</scope>
    <source>
        <strain evidence="3 5">NCTC12230</strain>
    </source>
</reference>
<evidence type="ECO:0000256" key="1">
    <source>
        <dbReference type="SAM" id="SignalP"/>
    </source>
</evidence>
<reference evidence="2 4" key="1">
    <citation type="submission" date="2017-01" db="EMBL/GenBank/DDBJ databases">
        <authorList>
            <person name="Wolfgang W.J."/>
            <person name="Cole J."/>
            <person name="Wroblewski D."/>
            <person name="Mcginnis J."/>
            <person name="Musser K.A."/>
        </authorList>
    </citation>
    <scope>NUCLEOTIDE SEQUENCE [LARGE SCALE GENOMIC DNA]</scope>
    <source>
        <strain evidence="2 4">DSM 21643</strain>
    </source>
</reference>
<accession>A0AB38DT49</accession>
<dbReference type="Proteomes" id="UP000215033">
    <property type="component" value="Chromosome 1"/>
</dbReference>
<protein>
    <recommendedName>
        <fullName evidence="6">Outer membrane protein</fullName>
    </recommendedName>
</protein>
<evidence type="ECO:0000313" key="2">
    <source>
        <dbReference type="EMBL" id="OSI11300.1"/>
    </source>
</evidence>
<gene>
    <name evidence="2" type="ORF">BWD10_02630</name>
    <name evidence="3" type="ORF">SAMEA4504057_01918</name>
</gene>
<dbReference type="RefSeq" id="WP_231990483.1">
    <property type="nucleotide sequence ID" value="NZ_LT906434.1"/>
</dbReference>
<proteinExistence type="predicted"/>
<feature type="chain" id="PRO_5044210501" description="Outer membrane protein" evidence="1">
    <location>
        <begin position="23"/>
        <end position="359"/>
    </location>
</feature>
<dbReference type="KEGG" id="nzo:SAMEA4504057_1918"/>
<dbReference type="AlphaFoldDB" id="A0AB38DT49"/>
<name>A0AB38DT49_9NEIS</name>
<dbReference type="EMBL" id="MTBM01000002">
    <property type="protein sequence ID" value="OSI11300.1"/>
    <property type="molecule type" value="Genomic_DNA"/>
</dbReference>